<evidence type="ECO:0000256" key="3">
    <source>
        <dbReference type="ARBA" id="ARBA00022692"/>
    </source>
</evidence>
<proteinExistence type="predicted"/>
<evidence type="ECO:0000256" key="1">
    <source>
        <dbReference type="ARBA" id="ARBA00004236"/>
    </source>
</evidence>
<dbReference type="Proteomes" id="UP000075737">
    <property type="component" value="Unassembled WGS sequence"/>
</dbReference>
<accession>A0A161PVL1</accession>
<dbReference type="GO" id="GO:0044781">
    <property type="term" value="P:bacterial-type flagellum organization"/>
    <property type="evidence" value="ECO:0007669"/>
    <property type="project" value="InterPro"/>
</dbReference>
<dbReference type="GO" id="GO:0016020">
    <property type="term" value="C:membrane"/>
    <property type="evidence" value="ECO:0007669"/>
    <property type="project" value="InterPro"/>
</dbReference>
<keyword evidence="3 6" id="KW-0812">Transmembrane</keyword>
<evidence type="ECO:0000256" key="5">
    <source>
        <dbReference type="ARBA" id="ARBA00023136"/>
    </source>
</evidence>
<dbReference type="OrthoDB" id="1727263at2"/>
<evidence type="ECO:0000256" key="6">
    <source>
        <dbReference type="SAM" id="Phobius"/>
    </source>
</evidence>
<protein>
    <recommendedName>
        <fullName evidence="9">Flagellar protein</fullName>
    </recommendedName>
</protein>
<name>A0A161PVL1_9FIRM</name>
<sequence>MKRKFIIVLFLILTVLSYSYHQIIALPNGGQNYDLKNLEKYNFDYPDPQKTSYSPFYSAVNLLVFIILFSIVCYLAFYFTRFLSLNKSFFQKSKYMEIIDVLSLGNKTSLYIVKLPSGYYILGNNEKGISVISQLDEREIELIKEAENLSGEVGKKFAFQLDLFIKRAAKSFGAKNGDENK</sequence>
<dbReference type="InterPro" id="IPR022781">
    <property type="entry name" value="Flagellar_biosynth_FliO"/>
</dbReference>
<dbReference type="Pfam" id="PF04347">
    <property type="entry name" value="FliO"/>
    <property type="match status" value="1"/>
</dbReference>
<feature type="transmembrane region" description="Helical" evidence="6">
    <location>
        <begin position="56"/>
        <end position="79"/>
    </location>
</feature>
<evidence type="ECO:0000313" key="7">
    <source>
        <dbReference type="EMBL" id="KYO64574.1"/>
    </source>
</evidence>
<dbReference type="EMBL" id="LOHZ01000042">
    <property type="protein sequence ID" value="KYO64574.1"/>
    <property type="molecule type" value="Genomic_DNA"/>
</dbReference>
<evidence type="ECO:0000256" key="2">
    <source>
        <dbReference type="ARBA" id="ARBA00022475"/>
    </source>
</evidence>
<keyword evidence="2" id="KW-1003">Cell membrane</keyword>
<comment type="caution">
    <text evidence="7">The sequence shown here is derived from an EMBL/GenBank/DDBJ whole genome shotgun (WGS) entry which is preliminary data.</text>
</comment>
<evidence type="ECO:0008006" key="9">
    <source>
        <dbReference type="Google" id="ProtNLM"/>
    </source>
</evidence>
<evidence type="ECO:0000256" key="4">
    <source>
        <dbReference type="ARBA" id="ARBA00022989"/>
    </source>
</evidence>
<keyword evidence="5 6" id="KW-0472">Membrane</keyword>
<keyword evidence="4 6" id="KW-1133">Transmembrane helix</keyword>
<dbReference type="RefSeq" id="WP_068749102.1">
    <property type="nucleotide sequence ID" value="NZ_LOHZ01000042.1"/>
</dbReference>
<evidence type="ECO:0000313" key="8">
    <source>
        <dbReference type="Proteomes" id="UP000075737"/>
    </source>
</evidence>
<dbReference type="AlphaFoldDB" id="A0A161PVL1"/>
<keyword evidence="8" id="KW-1185">Reference proteome</keyword>
<reference evidence="7 8" key="1">
    <citation type="submission" date="2015-12" db="EMBL/GenBank/DDBJ databases">
        <title>Draft genome of Thermovenabulum gondwanense isolated from a red thermophilic microbial mat colonisisng an outflow channel of a bore well.</title>
        <authorList>
            <person name="Patel B.K."/>
        </authorList>
    </citation>
    <scope>NUCLEOTIDE SEQUENCE [LARGE SCALE GENOMIC DNA]</scope>
    <source>
        <strain evidence="7 8">R270</strain>
    </source>
</reference>
<dbReference type="STRING" id="520767.ATZ99_20100"/>
<comment type="subcellular location">
    <subcellularLocation>
        <location evidence="1">Cell membrane</location>
    </subcellularLocation>
</comment>
<organism evidence="7 8">
    <name type="scientific">Thermovenabulum gondwanense</name>
    <dbReference type="NCBI Taxonomy" id="520767"/>
    <lineage>
        <taxon>Bacteria</taxon>
        <taxon>Bacillati</taxon>
        <taxon>Bacillota</taxon>
        <taxon>Clostridia</taxon>
        <taxon>Thermosediminibacterales</taxon>
        <taxon>Thermosediminibacteraceae</taxon>
        <taxon>Thermovenabulum</taxon>
    </lineage>
</organism>
<gene>
    <name evidence="7" type="ORF">ATZ99_20100</name>
</gene>